<evidence type="ECO:0000256" key="5">
    <source>
        <dbReference type="SAM" id="SignalP"/>
    </source>
</evidence>
<dbReference type="Gene3D" id="2.170.130.10">
    <property type="entry name" value="TonB-dependent receptor, plug domain"/>
    <property type="match status" value="1"/>
</dbReference>
<dbReference type="SUPFAM" id="SSF56935">
    <property type="entry name" value="Porins"/>
    <property type="match status" value="1"/>
</dbReference>
<comment type="subcellular location">
    <subcellularLocation>
        <location evidence="1">Cell outer membrane</location>
    </subcellularLocation>
</comment>
<name>A0ABP9UV21_9BACT</name>
<evidence type="ECO:0000313" key="9">
    <source>
        <dbReference type="Proteomes" id="UP001476282"/>
    </source>
</evidence>
<keyword evidence="9" id="KW-1185">Reference proteome</keyword>
<keyword evidence="2" id="KW-0472">Membrane</keyword>
<evidence type="ECO:0000256" key="4">
    <source>
        <dbReference type="SAM" id="MobiDB-lite"/>
    </source>
</evidence>
<keyword evidence="5" id="KW-0732">Signal</keyword>
<feature type="signal peptide" evidence="5">
    <location>
        <begin position="1"/>
        <end position="29"/>
    </location>
</feature>
<proteinExistence type="predicted"/>
<dbReference type="PANTHER" id="PTHR40980">
    <property type="entry name" value="PLUG DOMAIN-CONTAINING PROTEIN"/>
    <property type="match status" value="1"/>
</dbReference>
<dbReference type="InterPro" id="IPR041700">
    <property type="entry name" value="OMP_b-brl_3"/>
</dbReference>
<organism evidence="8 9">
    <name type="scientific">Haloferula sargassicola</name>
    <dbReference type="NCBI Taxonomy" id="490096"/>
    <lineage>
        <taxon>Bacteria</taxon>
        <taxon>Pseudomonadati</taxon>
        <taxon>Verrucomicrobiota</taxon>
        <taxon>Verrucomicrobiia</taxon>
        <taxon>Verrucomicrobiales</taxon>
        <taxon>Verrucomicrobiaceae</taxon>
        <taxon>Haloferula</taxon>
    </lineage>
</organism>
<evidence type="ECO:0000259" key="7">
    <source>
        <dbReference type="Pfam" id="PF14905"/>
    </source>
</evidence>
<dbReference type="PANTHER" id="PTHR40980:SF4">
    <property type="entry name" value="TONB-DEPENDENT RECEPTOR-LIKE BETA-BARREL DOMAIN-CONTAINING PROTEIN"/>
    <property type="match status" value="1"/>
</dbReference>
<evidence type="ECO:0000259" key="6">
    <source>
        <dbReference type="Pfam" id="PF07715"/>
    </source>
</evidence>
<feature type="region of interest" description="Disordered" evidence="4">
    <location>
        <begin position="102"/>
        <end position="142"/>
    </location>
</feature>
<dbReference type="InterPro" id="IPR008969">
    <property type="entry name" value="CarboxyPept-like_regulatory"/>
</dbReference>
<gene>
    <name evidence="8" type="ORF">Hsar01_03472</name>
</gene>
<dbReference type="Pfam" id="PF07715">
    <property type="entry name" value="Plug"/>
    <property type="match status" value="1"/>
</dbReference>
<dbReference type="Gene3D" id="2.60.40.1120">
    <property type="entry name" value="Carboxypeptidase-like, regulatory domain"/>
    <property type="match status" value="1"/>
</dbReference>
<dbReference type="InterPro" id="IPR012910">
    <property type="entry name" value="Plug_dom"/>
</dbReference>
<sequence length="1214" mass="132566">MTIDGIPGRWSLAVRALLLGLLAVTIAHAAETALPDDEGVYDMDAIAALLPQMDGVEESRGWGMRVRFPTASAGLPWAVVAMAAEAPEPPGWTYLKWTTPPGPWRDAGSNRTSEALSLEEDLEGPWAPGEVPEGENPMPENDLTGNPLPIEQRVGTAILEGEVSDVTTLEPIAGAIVSVSGTGREDETDSQGKFRITHLPEGNVTVEALKLGYSSGTAAATLRNGTTADIRIALRVKPQDSEEGEYLLAEESIVGEYTESSQGDFNLDLNLSNTLSSGISKDDFTKTGVSDAAGAVGKVAGANIVGGKFAVVRGLADRYVTTLFNGAAISSADPSRKAVQLDIFPTTAIQSIDVNKTYWPQLPGDFGGGTIQINSLNIPTERVGEFKYKIGTNSNHGDRMLVHPNRDLGFWGDVDQSIPDGLLWNLDANGDPASFKAGGRRVVPGNTTNATLQQRQLEAALAQQALADQHAGNMQALDRSQSFMPAVEKPQESQSFSLVYGDRKKFDNGVELGVIAAFQHSLHDEVNAVGQENRVTEPARSWDEESYTRELDWSVYLGTGIRLGENHEISATYFKKHIVDDNITHGTNYRVEGDGVFGAFAKNDAVIDRYGASAIYTKEFWTIDPVIRDTELKQLRGTHKNDTGTKLSWSITDSLARESRPHSSTFQNGMLDFTDPAIAAAAAIDPNIIYNPALGRISTLQYSTYVNDGIGSLDSSRETQTTEEKALEASLDLTQSLYLTDEEEDGRRIDFSIGGSHLQKEREQSGRVYLLRTSSWEKWIERSLRSWWTEHPEIAPFSEGSPMDATTLFDGSPLPEGYANLGQYLADHPDALINYYNGYASEQTGAVPGTGSGSSRAFYVLPDAPFYLNGSGLEVRNVDSDLTLVGAHASVTYFDEWWRAGFGARWEQETKSYVVAADPLTRLPEDNPSRFGSITTNALMPAVMAGIDIVPDKYTVNLAWSRTVARPTFHEFLPIESIAQDTGIVRRGNADLTETGISNFDVSADLRFNDHWSGRVSAFHKDLTDPIVVVQRVDLGINSNTYVNGDSGSISGFEVEGSWSQGPFSLTGNYAFINSVLNYKVNQGLVVTPLETRFPFQPSQILNLTLGWAPEDSPWAVYLTGNFTDEYPTILRSDPEEYDVWVLPQLTLDLTVARKFEFDAFTGTVTFGVRNLTDVERHFEYRGGPPGGSAAYDGLTYTTESPGRETYIEFKGKF</sequence>
<comment type="caution">
    <text evidence="8">The sequence shown here is derived from an EMBL/GenBank/DDBJ whole genome shotgun (WGS) entry which is preliminary data.</text>
</comment>
<dbReference type="Gene3D" id="2.40.170.20">
    <property type="entry name" value="TonB-dependent receptor, beta-barrel domain"/>
    <property type="match status" value="1"/>
</dbReference>
<dbReference type="InterPro" id="IPR036942">
    <property type="entry name" value="Beta-barrel_TonB_sf"/>
</dbReference>
<feature type="domain" description="Outer membrane protein beta-barrel" evidence="7">
    <location>
        <begin position="935"/>
        <end position="1077"/>
    </location>
</feature>
<evidence type="ECO:0000256" key="2">
    <source>
        <dbReference type="ARBA" id="ARBA00023136"/>
    </source>
</evidence>
<dbReference type="Pfam" id="PF14905">
    <property type="entry name" value="OMP_b-brl_3"/>
    <property type="match status" value="1"/>
</dbReference>
<feature type="chain" id="PRO_5045751332" description="TonB-dependent receptor" evidence="5">
    <location>
        <begin position="30"/>
        <end position="1214"/>
    </location>
</feature>
<evidence type="ECO:0000256" key="3">
    <source>
        <dbReference type="ARBA" id="ARBA00023237"/>
    </source>
</evidence>
<accession>A0ABP9UV21</accession>
<evidence type="ECO:0000313" key="8">
    <source>
        <dbReference type="EMBL" id="GAA5484231.1"/>
    </source>
</evidence>
<feature type="domain" description="TonB-dependent receptor plug" evidence="6">
    <location>
        <begin position="277"/>
        <end position="356"/>
    </location>
</feature>
<dbReference type="Pfam" id="PF13620">
    <property type="entry name" value="CarboxypepD_reg"/>
    <property type="match status" value="1"/>
</dbReference>
<protein>
    <recommendedName>
        <fullName evidence="10">TonB-dependent receptor</fullName>
    </recommendedName>
</protein>
<dbReference type="Proteomes" id="UP001476282">
    <property type="component" value="Unassembled WGS sequence"/>
</dbReference>
<evidence type="ECO:0008006" key="10">
    <source>
        <dbReference type="Google" id="ProtNLM"/>
    </source>
</evidence>
<keyword evidence="3" id="KW-0998">Cell outer membrane</keyword>
<dbReference type="SUPFAM" id="SSF49464">
    <property type="entry name" value="Carboxypeptidase regulatory domain-like"/>
    <property type="match status" value="1"/>
</dbReference>
<dbReference type="InterPro" id="IPR037066">
    <property type="entry name" value="Plug_dom_sf"/>
</dbReference>
<dbReference type="EMBL" id="BAABRI010000022">
    <property type="protein sequence ID" value="GAA5484231.1"/>
    <property type="molecule type" value="Genomic_DNA"/>
</dbReference>
<reference evidence="8 9" key="1">
    <citation type="submission" date="2024-02" db="EMBL/GenBank/DDBJ databases">
        <title>Haloferula sargassicola NBRC 104335.</title>
        <authorList>
            <person name="Ichikawa N."/>
            <person name="Katano-Makiyama Y."/>
            <person name="Hidaka K."/>
        </authorList>
    </citation>
    <scope>NUCLEOTIDE SEQUENCE [LARGE SCALE GENOMIC DNA]</scope>
    <source>
        <strain evidence="8 9">NBRC 104335</strain>
    </source>
</reference>
<evidence type="ECO:0000256" key="1">
    <source>
        <dbReference type="ARBA" id="ARBA00004442"/>
    </source>
</evidence>